<reference evidence="2 3" key="1">
    <citation type="submission" date="2019-03" db="EMBL/GenBank/DDBJ databases">
        <title>First draft genome of Liparis tanakae, snailfish: a comprehensive survey of snailfish specific genes.</title>
        <authorList>
            <person name="Kim W."/>
            <person name="Song I."/>
            <person name="Jeong J.-H."/>
            <person name="Kim D."/>
            <person name="Kim S."/>
            <person name="Ryu S."/>
            <person name="Song J.Y."/>
            <person name="Lee S.K."/>
        </authorList>
    </citation>
    <scope>NUCLEOTIDE SEQUENCE [LARGE SCALE GENOMIC DNA]</scope>
    <source>
        <tissue evidence="2">Muscle</tissue>
    </source>
</reference>
<dbReference type="AlphaFoldDB" id="A0A4Z2EY50"/>
<feature type="region of interest" description="Disordered" evidence="1">
    <location>
        <begin position="127"/>
        <end position="157"/>
    </location>
</feature>
<dbReference type="EMBL" id="SRLO01002097">
    <property type="protein sequence ID" value="TNN33896.1"/>
    <property type="molecule type" value="Genomic_DNA"/>
</dbReference>
<sequence length="221" mass="24442">MERCARASKHVPADLRDSSTPLLSSSSVPLLRSSSTTLLLCSSVPLFLNSSTPLLLCSSPPLLLCSSDAWSCVLFFFSARELETEELRREKTQNSPIEFDPLLPVHRRNGPVLLRLLALRSLDAADLEGTEEEDGDREKKDARTAEETCGGGDQDGILYSTPARQEKKILKDERRAAGVSSVTERFYHDSTSRENNAPLCGGRPLTSPEETLRCILGYIRF</sequence>
<keyword evidence="3" id="KW-1185">Reference proteome</keyword>
<proteinExistence type="predicted"/>
<accession>A0A4Z2EY50</accession>
<organism evidence="2 3">
    <name type="scientific">Liparis tanakae</name>
    <name type="common">Tanaka's snailfish</name>
    <dbReference type="NCBI Taxonomy" id="230148"/>
    <lineage>
        <taxon>Eukaryota</taxon>
        <taxon>Metazoa</taxon>
        <taxon>Chordata</taxon>
        <taxon>Craniata</taxon>
        <taxon>Vertebrata</taxon>
        <taxon>Euteleostomi</taxon>
        <taxon>Actinopterygii</taxon>
        <taxon>Neopterygii</taxon>
        <taxon>Teleostei</taxon>
        <taxon>Neoteleostei</taxon>
        <taxon>Acanthomorphata</taxon>
        <taxon>Eupercaria</taxon>
        <taxon>Perciformes</taxon>
        <taxon>Cottioidei</taxon>
        <taxon>Cottales</taxon>
        <taxon>Liparidae</taxon>
        <taxon>Liparis</taxon>
    </lineage>
</organism>
<feature type="compositionally biased region" description="Basic and acidic residues" evidence="1">
    <location>
        <begin position="136"/>
        <end position="146"/>
    </location>
</feature>
<name>A0A4Z2EY50_9TELE</name>
<gene>
    <name evidence="2" type="ORF">EYF80_055941</name>
</gene>
<evidence type="ECO:0000313" key="2">
    <source>
        <dbReference type="EMBL" id="TNN33896.1"/>
    </source>
</evidence>
<evidence type="ECO:0000256" key="1">
    <source>
        <dbReference type="SAM" id="MobiDB-lite"/>
    </source>
</evidence>
<protein>
    <submittedName>
        <fullName evidence="2">Uncharacterized protein</fullName>
    </submittedName>
</protein>
<comment type="caution">
    <text evidence="2">The sequence shown here is derived from an EMBL/GenBank/DDBJ whole genome shotgun (WGS) entry which is preliminary data.</text>
</comment>
<evidence type="ECO:0000313" key="3">
    <source>
        <dbReference type="Proteomes" id="UP000314294"/>
    </source>
</evidence>
<dbReference type="Proteomes" id="UP000314294">
    <property type="component" value="Unassembled WGS sequence"/>
</dbReference>